<dbReference type="STRING" id="479434.Sthe_3261"/>
<dbReference type="Gene3D" id="1.20.58.840">
    <property type="match status" value="1"/>
</dbReference>
<dbReference type="EMBL" id="CP001824">
    <property type="protein sequence ID" value="ACZ40661.1"/>
    <property type="molecule type" value="Genomic_DNA"/>
</dbReference>
<keyword evidence="3" id="KW-1185">Reference proteome</keyword>
<dbReference type="OrthoDB" id="1645186at2"/>
<evidence type="ECO:0000259" key="1">
    <source>
        <dbReference type="Pfam" id="PF01636"/>
    </source>
</evidence>
<accession>D1CA18</accession>
<name>D1CA18_SPHTD</name>
<dbReference type="InParanoid" id="D1CA18"/>
<evidence type="ECO:0000313" key="3">
    <source>
        <dbReference type="Proteomes" id="UP000002027"/>
    </source>
</evidence>
<keyword evidence="2" id="KW-0808">Transferase</keyword>
<dbReference type="KEGG" id="sti:Sthe_3261"/>
<gene>
    <name evidence="2" type="ordered locus">Sthe_3261</name>
</gene>
<dbReference type="InterPro" id="IPR011009">
    <property type="entry name" value="Kinase-like_dom_sf"/>
</dbReference>
<dbReference type="eggNOG" id="COG2334">
    <property type="taxonomic scope" value="Bacteria"/>
</dbReference>
<dbReference type="HOGENOM" id="CLU_068889_0_0_0"/>
<reference evidence="3" key="1">
    <citation type="submission" date="2009-11" db="EMBL/GenBank/DDBJ databases">
        <title>The complete chromosome 2 of Sphaerobacter thermophilus DSM 20745.</title>
        <authorList>
            <person name="Lucas S."/>
            <person name="Copeland A."/>
            <person name="Lapidus A."/>
            <person name="Glavina del Rio T."/>
            <person name="Dalin E."/>
            <person name="Tice H."/>
            <person name="Bruce D."/>
            <person name="Goodwin L."/>
            <person name="Pitluck S."/>
            <person name="Kyrpides N."/>
            <person name="Mavromatis K."/>
            <person name="Ivanova N."/>
            <person name="Mikhailova N."/>
            <person name="LaButti K.M."/>
            <person name="Clum A."/>
            <person name="Sun H.I."/>
            <person name="Brettin T."/>
            <person name="Detter J.C."/>
            <person name="Han C."/>
            <person name="Larimer F."/>
            <person name="Land M."/>
            <person name="Hauser L."/>
            <person name="Markowitz V."/>
            <person name="Cheng J.F."/>
            <person name="Hugenholtz P."/>
            <person name="Woyke T."/>
            <person name="Wu D."/>
            <person name="Steenblock K."/>
            <person name="Schneider S."/>
            <person name="Pukall R."/>
            <person name="Goeker M."/>
            <person name="Klenk H.P."/>
            <person name="Eisen J.A."/>
        </authorList>
    </citation>
    <scope>NUCLEOTIDE SEQUENCE [LARGE SCALE GENOMIC DNA]</scope>
    <source>
        <strain evidence="3">ATCC 49802 / DSM 20745 / S 6022</strain>
    </source>
</reference>
<dbReference type="Proteomes" id="UP000002027">
    <property type="component" value="Chromosome 2"/>
</dbReference>
<sequence length="338" mass="37905">MREPPDNLTEDALRACLRDRYGLSVADLTFLPLGYDSSAWVYRAQATDGATYFLKVRVSIENEAGLVVPRYLRDHGLAHVVAPLPATDGALWTDAGDYVLILYPFVEGSAAWGREMTPQQWRDYGALMRQVHDIPVAPDLARVLRRDRFVPDGAAAIRRVDAHISTRHFDDPAEQRLARFWQERRGVIRILLERAEDLGRRLAAIAPPLVLCHADIHTANVLLDTDGRVWFVDWDETLLAPRERDLMFVVGGISSTLVSPREEAYFFEGYGSIKVDPLALAYYRYCWAVGDIGAFGEQVFFRPDLGPDTRREGAEMLMGLFETGEIVDIALGSEIPAG</sequence>
<evidence type="ECO:0000313" key="2">
    <source>
        <dbReference type="EMBL" id="ACZ40661.1"/>
    </source>
</evidence>
<dbReference type="GO" id="GO:0016740">
    <property type="term" value="F:transferase activity"/>
    <property type="evidence" value="ECO:0007669"/>
    <property type="project" value="UniProtKB-KW"/>
</dbReference>
<organism evidence="2 3">
    <name type="scientific">Sphaerobacter thermophilus (strain ATCC 49802 / DSM 20745 / KCCM 41009 / NCIMB 13125 / S 6022)</name>
    <dbReference type="NCBI Taxonomy" id="479434"/>
    <lineage>
        <taxon>Bacteria</taxon>
        <taxon>Pseudomonadati</taxon>
        <taxon>Thermomicrobiota</taxon>
        <taxon>Thermomicrobia</taxon>
        <taxon>Sphaerobacterales</taxon>
        <taxon>Sphaerobacterineae</taxon>
        <taxon>Sphaerobacteraceae</taxon>
        <taxon>Sphaerobacter</taxon>
    </lineage>
</organism>
<dbReference type="InterPro" id="IPR002575">
    <property type="entry name" value="Aminoglycoside_PTrfase"/>
</dbReference>
<feature type="domain" description="Aminoglycoside phosphotransferase" evidence="1">
    <location>
        <begin position="37"/>
        <end position="271"/>
    </location>
</feature>
<dbReference type="Gene3D" id="3.30.200.20">
    <property type="entry name" value="Phosphorylase Kinase, domain 1"/>
    <property type="match status" value="1"/>
</dbReference>
<dbReference type="AlphaFoldDB" id="D1CA18"/>
<dbReference type="SUPFAM" id="SSF56112">
    <property type="entry name" value="Protein kinase-like (PK-like)"/>
    <property type="match status" value="1"/>
</dbReference>
<reference evidence="2 3" key="2">
    <citation type="journal article" date="2010" name="Stand. Genomic Sci.">
        <title>Complete genome sequence of Desulfohalobium retbaense type strain (HR(100)).</title>
        <authorList>
            <person name="Spring S."/>
            <person name="Nolan M."/>
            <person name="Lapidus A."/>
            <person name="Glavina Del Rio T."/>
            <person name="Copeland A."/>
            <person name="Tice H."/>
            <person name="Cheng J.F."/>
            <person name="Lucas S."/>
            <person name="Land M."/>
            <person name="Chen F."/>
            <person name="Bruce D."/>
            <person name="Goodwin L."/>
            <person name="Pitluck S."/>
            <person name="Ivanova N."/>
            <person name="Mavromatis K."/>
            <person name="Mikhailova N."/>
            <person name="Pati A."/>
            <person name="Chen A."/>
            <person name="Palaniappan K."/>
            <person name="Hauser L."/>
            <person name="Chang Y.J."/>
            <person name="Jeffries C.D."/>
            <person name="Munk C."/>
            <person name="Kiss H."/>
            <person name="Chain P."/>
            <person name="Han C."/>
            <person name="Brettin T."/>
            <person name="Detter J.C."/>
            <person name="Schuler E."/>
            <person name="Goker M."/>
            <person name="Rohde M."/>
            <person name="Bristow J."/>
            <person name="Eisen J.A."/>
            <person name="Markowitz V."/>
            <person name="Hugenholtz P."/>
            <person name="Kyrpides N.C."/>
            <person name="Klenk H.P."/>
        </authorList>
    </citation>
    <scope>NUCLEOTIDE SEQUENCE [LARGE SCALE GENOMIC DNA]</scope>
    <source>
        <strain evidence="3">ATCC 49802 / DSM 20745 / S 6022</strain>
    </source>
</reference>
<protein>
    <submittedName>
        <fullName evidence="2">Aminoglycoside phosphotransferase</fullName>
    </submittedName>
</protein>
<dbReference type="RefSeq" id="WP_012873696.1">
    <property type="nucleotide sequence ID" value="NC_013524.1"/>
</dbReference>
<dbReference type="Gene3D" id="1.10.510.10">
    <property type="entry name" value="Transferase(Phosphotransferase) domain 1"/>
    <property type="match status" value="1"/>
</dbReference>
<dbReference type="Pfam" id="PF01636">
    <property type="entry name" value="APH"/>
    <property type="match status" value="1"/>
</dbReference>
<proteinExistence type="predicted"/>